<dbReference type="EMBL" id="CP017244">
    <property type="protein sequence ID" value="APO78035.1"/>
    <property type="molecule type" value="Genomic_DNA"/>
</dbReference>
<dbReference type="AlphaFoldDB" id="A0A1L5PD34"/>
<gene>
    <name evidence="1" type="ORF">AM571_PC00295</name>
</gene>
<organism evidence="1 2">
    <name type="scientific">Rhizobium etli 8C-3</name>
    <dbReference type="NCBI Taxonomy" id="538025"/>
    <lineage>
        <taxon>Bacteria</taxon>
        <taxon>Pseudomonadati</taxon>
        <taxon>Pseudomonadota</taxon>
        <taxon>Alphaproteobacteria</taxon>
        <taxon>Hyphomicrobiales</taxon>
        <taxon>Rhizobiaceae</taxon>
        <taxon>Rhizobium/Agrobacterium group</taxon>
        <taxon>Rhizobium</taxon>
    </lineage>
</organism>
<name>A0A1L5PD34_RHIET</name>
<proteinExistence type="predicted"/>
<reference evidence="1 2" key="1">
    <citation type="submission" date="2016-09" db="EMBL/GenBank/DDBJ databases">
        <title>The complete genome sequences of Rhizobium gallicum, symbiovars gallicum and phaseoli, symbionts associated to common bean (Phaseolus vulgaris).</title>
        <authorList>
            <person name="Bustos P."/>
            <person name="Santamaria R.I."/>
            <person name="Perez-Carrascal O.M."/>
            <person name="Juarez S."/>
            <person name="Lozano L."/>
            <person name="Martinez-Flores I."/>
            <person name="Martinez-Romero E."/>
            <person name="Cevallos M."/>
            <person name="Romero D."/>
            <person name="Davila G."/>
            <person name="Gonzalez V."/>
        </authorList>
    </citation>
    <scope>NUCLEOTIDE SEQUENCE [LARGE SCALE GENOMIC DNA]</scope>
    <source>
        <strain evidence="1 2">8C-3</strain>
        <plasmid evidence="2">Plasmid prsp8c3c</plasmid>
    </source>
</reference>
<geneLocation type="plasmid" evidence="2">
    <name>prsp8c3c</name>
</geneLocation>
<protein>
    <submittedName>
        <fullName evidence="1">Uncharacterized protein</fullName>
    </submittedName>
</protein>
<accession>A0A1L5PD34</accession>
<keyword evidence="1" id="KW-0614">Plasmid</keyword>
<sequence length="73" mass="8219">MTRGTQNKGHMVSLRIQAAQRTDFFAINETTRQTDENHESLSFIANGLPLSAAHHRYRLPSRGLIAFEQVPAI</sequence>
<evidence type="ECO:0000313" key="2">
    <source>
        <dbReference type="Proteomes" id="UP000185109"/>
    </source>
</evidence>
<dbReference type="Proteomes" id="UP000185109">
    <property type="component" value="Plasmid pRsp8C3c"/>
</dbReference>
<dbReference type="RefSeq" id="WP_074063972.1">
    <property type="nucleotide sequence ID" value="NZ_CP017244.1"/>
</dbReference>
<evidence type="ECO:0000313" key="1">
    <source>
        <dbReference type="EMBL" id="APO78035.1"/>
    </source>
</evidence>